<dbReference type="EMBL" id="RBOJ01000075">
    <property type="protein sequence ID" value="RMM49362.1"/>
    <property type="molecule type" value="Genomic_DNA"/>
</dbReference>
<accession>A0A3M3EIW1</accession>
<gene>
    <name evidence="1" type="ORF">ALQ77_02361</name>
</gene>
<comment type="caution">
    <text evidence="1">The sequence shown here is derived from an EMBL/GenBank/DDBJ whole genome shotgun (WGS) entry which is preliminary data.</text>
</comment>
<evidence type="ECO:0000313" key="2">
    <source>
        <dbReference type="Proteomes" id="UP000270661"/>
    </source>
</evidence>
<name>A0A3M3EIW1_9PSED</name>
<keyword evidence="2" id="KW-1185">Reference proteome</keyword>
<dbReference type="AlphaFoldDB" id="A0A3M3EIW1"/>
<protein>
    <submittedName>
        <fullName evidence="1">Uncharacterized protein</fullName>
    </submittedName>
</protein>
<dbReference type="Proteomes" id="UP000270661">
    <property type="component" value="Unassembled WGS sequence"/>
</dbReference>
<proteinExistence type="predicted"/>
<evidence type="ECO:0000313" key="1">
    <source>
        <dbReference type="EMBL" id="RMM49362.1"/>
    </source>
</evidence>
<sequence length="384" mass="42656">MANVGKRCMRTDEPSKGRIAKSARDEFSSTTKSMLALRVAYRCSFRNCDKTTIGPSDSAITKTISIGEAAHITAAAPGGARYDPTLTPEQRTSISNGIWMCKIHARLIDVDPSIYPAHLLRTMKAEHEARINLEISGLNPGRNAFDFIAIGPSIVFVGDLVAAEQSKWSYRVEHFVIGNLSELLRYIDQFESADPYDKYVLVNELGDGRELLAAPSWSKTGNDCVITTLVKPSFPKIDVHQLPMTMALGDDHDFQILNGSLARIRGLEALPQQVKTCLSMSRGESYFAPSYGTRIREYSVGFFGSPWLPRLIKLEAIRMAAIPYVDSHGITPPTTPLRCVRKVISIEQIDTVGEGGWYRFRVDLDIEGLGEWSREMPILISENL</sequence>
<reference evidence="1 2" key="1">
    <citation type="submission" date="2018-08" db="EMBL/GenBank/DDBJ databases">
        <title>Recombination of ecologically and evolutionarily significant loci maintains genetic cohesion in the Pseudomonas syringae species complex.</title>
        <authorList>
            <person name="Dillon M."/>
            <person name="Thakur S."/>
            <person name="Almeida R.N.D."/>
            <person name="Weir B.S."/>
            <person name="Guttman D.S."/>
        </authorList>
    </citation>
    <scope>NUCLEOTIDE SEQUENCE [LARGE SCALE GENOMIC DNA]</scope>
    <source>
        <strain evidence="1 2">NCPPB2445</strain>
    </source>
</reference>
<organism evidence="1 2">
    <name type="scientific">Pseudomonas corrugata</name>
    <dbReference type="NCBI Taxonomy" id="47879"/>
    <lineage>
        <taxon>Bacteria</taxon>
        <taxon>Pseudomonadati</taxon>
        <taxon>Pseudomonadota</taxon>
        <taxon>Gammaproteobacteria</taxon>
        <taxon>Pseudomonadales</taxon>
        <taxon>Pseudomonadaceae</taxon>
        <taxon>Pseudomonas</taxon>
    </lineage>
</organism>